<dbReference type="AlphaFoldDB" id="A0A6C0DTZ0"/>
<reference evidence="1" key="1">
    <citation type="journal article" date="2020" name="Nature">
        <title>Giant virus diversity and host interactions through global metagenomics.</title>
        <authorList>
            <person name="Schulz F."/>
            <person name="Roux S."/>
            <person name="Paez-Espino D."/>
            <person name="Jungbluth S."/>
            <person name="Walsh D.A."/>
            <person name="Denef V.J."/>
            <person name="McMahon K.D."/>
            <person name="Konstantinidis K.T."/>
            <person name="Eloe-Fadrosh E.A."/>
            <person name="Kyrpides N.C."/>
            <person name="Woyke T."/>
        </authorList>
    </citation>
    <scope>NUCLEOTIDE SEQUENCE</scope>
    <source>
        <strain evidence="1">GVMAG-M-3300023174-5</strain>
    </source>
</reference>
<organism evidence="1">
    <name type="scientific">viral metagenome</name>
    <dbReference type="NCBI Taxonomy" id="1070528"/>
    <lineage>
        <taxon>unclassified sequences</taxon>
        <taxon>metagenomes</taxon>
        <taxon>organismal metagenomes</taxon>
    </lineage>
</organism>
<accession>A0A6C0DTZ0</accession>
<dbReference type="EMBL" id="MN739671">
    <property type="protein sequence ID" value="QHT19938.1"/>
    <property type="molecule type" value="Genomic_DNA"/>
</dbReference>
<evidence type="ECO:0000313" key="1">
    <source>
        <dbReference type="EMBL" id="QHT19938.1"/>
    </source>
</evidence>
<protein>
    <submittedName>
        <fullName evidence="1">Uncharacterized protein</fullName>
    </submittedName>
</protein>
<sequence length="543" mass="60651">MTSIDTNVSNYTLSELMAIVGLNDLDPTSIMNATSPFVEKYKNSNPTLSTFFKGIQSQLLQYSQGLYNEDNKDDAIYPDGEKQVQDRYQNEYLTQKDKNQTDKITQRKQKIQVFGDEHVPMTREQLGVNDTYNVPVKQDSLNPNLKNTISRFVNLDSQFRQFSGSNSTSTSYTCDLSDTLNNVLSMRLYSYQIPFSWYLIDTIYNNTCFWITNGSDNVTITMPSGNYTSSQFKTALTTAFTSAGFTFSSPLTQPVTYNENTGKITLSLYGGTINNGTYHFTITETTIITFFDFTATLQCNISCVNNNNYLNQTLGWLMGYRVPYETVNPSGNQASSVLDLIGTKYLILVIDDYNQNHVNNSLVSITEYNSNLKVPNYYSRDLPSTCISANSANVTQIVNQANASSQLDNQGNITDNGLLIAGKSVTNYTSTQVVLPSAPRTLTQAQIYTINEINKNQSVTNFRSKAPTSSDILAIIPVKTSSLSTGSILVEFSGSLQENIRTYFGPVNIERLAVKLLNDKGYVIDLNGIDWVITLICDCLYQY</sequence>
<proteinExistence type="predicted"/>
<name>A0A6C0DTZ0_9ZZZZ</name>